<evidence type="ECO:0000313" key="1">
    <source>
        <dbReference type="EMBL" id="SHI64714.1"/>
    </source>
</evidence>
<dbReference type="EMBL" id="FQYP01000002">
    <property type="protein sequence ID" value="SHI64714.1"/>
    <property type="molecule type" value="Genomic_DNA"/>
</dbReference>
<accession>A0A1M6CV82</accession>
<dbReference type="STRING" id="570521.SAMN04488508_102288"/>
<dbReference type="Proteomes" id="UP000184432">
    <property type="component" value="Unassembled WGS sequence"/>
</dbReference>
<protein>
    <submittedName>
        <fullName evidence="1">Uncharacterized protein</fullName>
    </submittedName>
</protein>
<dbReference type="OrthoDB" id="8584394at2"/>
<dbReference type="InterPro" id="IPR011990">
    <property type="entry name" value="TPR-like_helical_dom_sf"/>
</dbReference>
<dbReference type="AlphaFoldDB" id="A0A1M6CV82"/>
<dbReference type="Gene3D" id="2.130.10.10">
    <property type="entry name" value="YVTN repeat-like/Quinoprotein amine dehydrogenase"/>
    <property type="match status" value="1"/>
</dbReference>
<reference evidence="2" key="1">
    <citation type="submission" date="2016-11" db="EMBL/GenBank/DDBJ databases">
        <authorList>
            <person name="Varghese N."/>
            <person name="Submissions S."/>
        </authorList>
    </citation>
    <scope>NUCLEOTIDE SEQUENCE [LARGE SCALE GENOMIC DNA]</scope>
    <source>
        <strain evidence="2">DSM 22623</strain>
    </source>
</reference>
<name>A0A1M6CV82_9FLAO</name>
<dbReference type="SUPFAM" id="SSF63825">
    <property type="entry name" value="YWTD domain"/>
    <property type="match status" value="1"/>
</dbReference>
<dbReference type="SUPFAM" id="SSF48452">
    <property type="entry name" value="TPR-like"/>
    <property type="match status" value="1"/>
</dbReference>
<dbReference type="InterPro" id="IPR015943">
    <property type="entry name" value="WD40/YVTN_repeat-like_dom_sf"/>
</dbReference>
<proteinExistence type="predicted"/>
<dbReference type="RefSeq" id="WP_073314964.1">
    <property type="nucleotide sequence ID" value="NZ_FQYP01000002.1"/>
</dbReference>
<gene>
    <name evidence="1" type="ORF">SAMN04488508_102288</name>
</gene>
<sequence>MKHILWIGLVLVAFLGQAQDLNSLYKQSMEAYKNKDFQKFKALNQEALTIHPSQPTILYNLAASYSLTGDAQSAKSILQQLLSWNALVEFEKDADFEAMVAASDLLPELQQVSKTFQTPKTTSEDYAEIDAQYHIEDLVQVGSTLYMTDIREGRLIAYDLNTKQSEVLLKLPGALLTIVSDTFHKSVWVSMAALPQFQGISNEKEQKARLVEFDITKKEIITEITLPDKAVVGSMVMDQQGRLYASNSGKPEIFVIDTRKKELIETIAVPDAKNLQGITLDPNNECLYVADYIKGICKINIKDTDKTPVWMHSSQYLLKGIDGLTYLDEKTLLSIQNNTTPKRLIKINHDEMRVVDVLLLDNALPVSGEPTNGSYDPEIGFMYITNSQWPHYDKEAQPILDQWEPQKIRLLKLGK</sequence>
<keyword evidence="2" id="KW-1185">Reference proteome</keyword>
<dbReference type="Gene3D" id="1.25.40.10">
    <property type="entry name" value="Tetratricopeptide repeat domain"/>
    <property type="match status" value="1"/>
</dbReference>
<evidence type="ECO:0000313" key="2">
    <source>
        <dbReference type="Proteomes" id="UP000184432"/>
    </source>
</evidence>
<organism evidence="1 2">
    <name type="scientific">Aquimarina spongiae</name>
    <dbReference type="NCBI Taxonomy" id="570521"/>
    <lineage>
        <taxon>Bacteria</taxon>
        <taxon>Pseudomonadati</taxon>
        <taxon>Bacteroidota</taxon>
        <taxon>Flavobacteriia</taxon>
        <taxon>Flavobacteriales</taxon>
        <taxon>Flavobacteriaceae</taxon>
        <taxon>Aquimarina</taxon>
    </lineage>
</organism>